<dbReference type="RefSeq" id="WP_124155170.1">
    <property type="nucleotide sequence ID" value="NZ_CAWOLW010000054.1"/>
</dbReference>
<proteinExistence type="predicted"/>
<organism evidence="1 2">
    <name type="scientific">Okeania hirsuta</name>
    <dbReference type="NCBI Taxonomy" id="1458930"/>
    <lineage>
        <taxon>Bacteria</taxon>
        <taxon>Bacillati</taxon>
        <taxon>Cyanobacteriota</taxon>
        <taxon>Cyanophyceae</taxon>
        <taxon>Oscillatoriophycideae</taxon>
        <taxon>Oscillatoriales</taxon>
        <taxon>Microcoleaceae</taxon>
        <taxon>Okeania</taxon>
    </lineage>
</organism>
<evidence type="ECO:0000313" key="1">
    <source>
        <dbReference type="EMBL" id="RQH33218.1"/>
    </source>
</evidence>
<accession>A0A3N6QDB4</accession>
<dbReference type="InterPro" id="IPR029016">
    <property type="entry name" value="GAF-like_dom_sf"/>
</dbReference>
<dbReference type="SUPFAM" id="SSF55781">
    <property type="entry name" value="GAF domain-like"/>
    <property type="match status" value="1"/>
</dbReference>
<sequence>MHTSKQKITDKHNKYYTKALPGKTSSIPNHQNSEDINIEQLLQALASQLSNHHNQVDQLKIWRQIIERLEDFPHQSRILTAIVEPSNLSIKYANHAFCQLMGMNQIDEIESKQNIKLNELVSDWEKTELEKIYRLQILHWILKELYQINTANLQFQHYSIISTINCPQNSEPQYIEFWFCCSQQKVQRVEKTVDDFTDINFQSMSTSEQIAWLIQPGNLEILAQQLKLENFQLEGLFLLEGLDVTVKEQKRRLTQLLVEPESLMQQEKFQQIDKQMRSLFRADDMILLRNEGEKQLKLFISSEYLTTSNYPGLYSTQSLQDSPIFKTVKDNQIQNIPDLKIHCQTECEQNLYQKGVRSLLLIPLVIKAACPQDSSGLQAVLGIVGLTSKLPNNFYTSDYKHAQELISPLTTAVRQTIQQRFTNIRNIHPAVEWRFLQEAERRRWGLPPEIIVFEDVYPLYGICDIRGSSSERNRAIQTDLLTQFCLGLTIVETVCQIKDSAFCQQLRQDLLEYIKSLEAKVSVDSEITARDYLHLHLEIYFDYFVECGDAVKTAVEAYRAACSNEHHSVYQARDRYDQMLHKINYHLQNTWEKWQKQMQQIIPHHCDFEATDGIDHMMYLGKSINPKFSQFHLCSLRYEQLRAICDCARTILRLKAESEEVTLGVVHLILVQNSTIDIYHNESTERLFDVKGSRDIRYEIVKKRIDKGVDQETKERITQPGMLTVVYSTDEEWQEYQQYFRYLVREGWVEDKFESGLVEPLQGVSGLRFVRAKVLLPEEATSTK</sequence>
<dbReference type="Gene3D" id="3.30.450.40">
    <property type="match status" value="1"/>
</dbReference>
<dbReference type="AlphaFoldDB" id="A0A3N6QDB4"/>
<evidence type="ECO:0000313" key="2">
    <source>
        <dbReference type="Proteomes" id="UP000269154"/>
    </source>
</evidence>
<comment type="caution">
    <text evidence="1">The sequence shown here is derived from an EMBL/GenBank/DDBJ whole genome shotgun (WGS) entry which is preliminary data.</text>
</comment>
<dbReference type="OrthoDB" id="525795at2"/>
<dbReference type="EMBL" id="RCBY01000147">
    <property type="protein sequence ID" value="RQH33218.1"/>
    <property type="molecule type" value="Genomic_DNA"/>
</dbReference>
<keyword evidence="2" id="KW-1185">Reference proteome</keyword>
<name>A0A3N6QDB4_9CYAN</name>
<dbReference type="Proteomes" id="UP000269154">
    <property type="component" value="Unassembled WGS sequence"/>
</dbReference>
<gene>
    <name evidence="1" type="ORF">D5R40_21810</name>
</gene>
<protein>
    <submittedName>
        <fullName evidence="1">GAF domain-containing protein</fullName>
    </submittedName>
</protein>
<reference evidence="1 2" key="1">
    <citation type="journal article" date="2018" name="ACS Chem. Biol.">
        <title>Ketoreductase domain dysfunction expands chemodiversity: malyngamide biosynthesis in the cyanobacterium Okeania hirsuta.</title>
        <authorList>
            <person name="Moss N.A."/>
            <person name="Leao T."/>
            <person name="Rankin M."/>
            <person name="McCullough T.M."/>
            <person name="Qu P."/>
            <person name="Korobeynikov A."/>
            <person name="Smith J.L."/>
            <person name="Gerwick L."/>
            <person name="Gerwick W.H."/>
        </authorList>
    </citation>
    <scope>NUCLEOTIDE SEQUENCE [LARGE SCALE GENOMIC DNA]</scope>
    <source>
        <strain evidence="1 2">PAB10Feb10-1</strain>
    </source>
</reference>